<dbReference type="GO" id="GO:0007165">
    <property type="term" value="P:signal transduction"/>
    <property type="evidence" value="ECO:0007669"/>
    <property type="project" value="InterPro"/>
</dbReference>
<dbReference type="Gene3D" id="3.40.50.10140">
    <property type="entry name" value="Toll/interleukin-1 receptor homology (TIR) domain"/>
    <property type="match status" value="1"/>
</dbReference>
<proteinExistence type="predicted"/>
<evidence type="ECO:0000313" key="3">
    <source>
        <dbReference type="Proteomes" id="UP000294593"/>
    </source>
</evidence>
<dbReference type="InterPro" id="IPR000157">
    <property type="entry name" value="TIR_dom"/>
</dbReference>
<name>A0A4R6R8N2_9BURK</name>
<evidence type="ECO:0000313" key="2">
    <source>
        <dbReference type="EMBL" id="TDP82292.1"/>
    </source>
</evidence>
<dbReference type="Pfam" id="PF13676">
    <property type="entry name" value="TIR_2"/>
    <property type="match status" value="1"/>
</dbReference>
<dbReference type="Proteomes" id="UP000294593">
    <property type="component" value="Unassembled WGS sequence"/>
</dbReference>
<dbReference type="EMBL" id="SNXW01000006">
    <property type="protein sequence ID" value="TDP82292.1"/>
    <property type="molecule type" value="Genomic_DNA"/>
</dbReference>
<feature type="domain" description="TIR" evidence="1">
    <location>
        <begin position="26"/>
        <end position="137"/>
    </location>
</feature>
<protein>
    <submittedName>
        <fullName evidence="2">TIR domain-containing protein</fullName>
    </submittedName>
</protein>
<dbReference type="InterPro" id="IPR035897">
    <property type="entry name" value="Toll_tir_struct_dom_sf"/>
</dbReference>
<dbReference type="AlphaFoldDB" id="A0A4R6R8N2"/>
<accession>A0A4R6R8N2</accession>
<dbReference type="SUPFAM" id="SSF52200">
    <property type="entry name" value="Toll/Interleukin receptor TIR domain"/>
    <property type="match status" value="1"/>
</dbReference>
<evidence type="ECO:0000259" key="1">
    <source>
        <dbReference type="Pfam" id="PF13676"/>
    </source>
</evidence>
<organism evidence="2 3">
    <name type="scientific">Aquabacterium commune</name>
    <dbReference type="NCBI Taxonomy" id="70586"/>
    <lineage>
        <taxon>Bacteria</taxon>
        <taxon>Pseudomonadati</taxon>
        <taxon>Pseudomonadota</taxon>
        <taxon>Betaproteobacteria</taxon>
        <taxon>Burkholderiales</taxon>
        <taxon>Aquabacterium</taxon>
    </lineage>
</organism>
<sequence length="163" mass="18920">MKHLNWDDLRKKCGFRAGDREFDFDFAISFAGENRPLARAIKAQLETLDFSVFFDELFEANYLGQAWHKTFMDIFSDKSRFVVCLLDKFHLEKIWPTFERECFVPRVPEAAVIPIYLDNSSFPGISKDIVGIKFSPDGVPQEDIQNKITDEIIYKLAARIESI</sequence>
<keyword evidence="3" id="KW-1185">Reference proteome</keyword>
<reference evidence="2 3" key="1">
    <citation type="submission" date="2019-03" db="EMBL/GenBank/DDBJ databases">
        <title>Genomic Encyclopedia of Type Strains, Phase IV (KMG-IV): sequencing the most valuable type-strain genomes for metagenomic binning, comparative biology and taxonomic classification.</title>
        <authorList>
            <person name="Goeker M."/>
        </authorList>
    </citation>
    <scope>NUCLEOTIDE SEQUENCE [LARGE SCALE GENOMIC DNA]</scope>
    <source>
        <strain evidence="2 3">DSM 11901</strain>
    </source>
</reference>
<gene>
    <name evidence="2" type="ORF">EV672_106255</name>
</gene>
<comment type="caution">
    <text evidence="2">The sequence shown here is derived from an EMBL/GenBank/DDBJ whole genome shotgun (WGS) entry which is preliminary data.</text>
</comment>